<dbReference type="EMBL" id="LRBS01000026">
    <property type="protein sequence ID" value="OII77843.1"/>
    <property type="molecule type" value="Genomic_DNA"/>
</dbReference>
<dbReference type="InterPro" id="IPR008268">
    <property type="entry name" value="Peptidase_S16_AS"/>
</dbReference>
<dbReference type="InterPro" id="IPR014721">
    <property type="entry name" value="Ribsml_uS5_D2-typ_fold_subgr"/>
</dbReference>
<keyword evidence="5 8" id="KW-0067">ATP-binding</keyword>
<dbReference type="SUPFAM" id="SSF54211">
    <property type="entry name" value="Ribosomal protein S5 domain 2-like"/>
    <property type="match status" value="1"/>
</dbReference>
<dbReference type="Gene3D" id="1.20.5.5270">
    <property type="match status" value="1"/>
</dbReference>
<evidence type="ECO:0000256" key="3">
    <source>
        <dbReference type="ARBA" id="ARBA00022801"/>
    </source>
</evidence>
<dbReference type="AlphaFoldDB" id="A0A1J4MWI6"/>
<dbReference type="Gene3D" id="1.20.58.1480">
    <property type="match status" value="1"/>
</dbReference>
<dbReference type="GO" id="GO:0051131">
    <property type="term" value="P:chaperone-mediated protein complex assembly"/>
    <property type="evidence" value="ECO:0007669"/>
    <property type="project" value="TreeGrafter"/>
</dbReference>
<dbReference type="Pfam" id="PF00004">
    <property type="entry name" value="AAA"/>
    <property type="match status" value="1"/>
</dbReference>
<comment type="catalytic activity">
    <reaction evidence="6">
        <text>Hydrolysis of proteins in presence of ATP.</text>
        <dbReference type="EC" id="3.4.21.53"/>
    </reaction>
</comment>
<dbReference type="NCBIfam" id="TIGR00763">
    <property type="entry name" value="lon"/>
    <property type="match status" value="1"/>
</dbReference>
<comment type="similarity">
    <text evidence="7 8">Belongs to the peptidase S16 family.</text>
</comment>
<dbReference type="Pfam" id="PF05362">
    <property type="entry name" value="Lon_C"/>
    <property type="match status" value="1"/>
</dbReference>
<proteinExistence type="inferred from homology"/>
<dbReference type="InterPro" id="IPR015947">
    <property type="entry name" value="PUA-like_sf"/>
</dbReference>
<dbReference type="Pfam" id="PF02190">
    <property type="entry name" value="LON_substr_bdg"/>
    <property type="match status" value="1"/>
</dbReference>
<dbReference type="SUPFAM" id="SSF52540">
    <property type="entry name" value="P-loop containing nucleoside triphosphate hydrolases"/>
    <property type="match status" value="1"/>
</dbReference>
<dbReference type="SMART" id="SM00382">
    <property type="entry name" value="AAA"/>
    <property type="match status" value="1"/>
</dbReference>
<dbReference type="InterPro" id="IPR027065">
    <property type="entry name" value="Lon_Prtase"/>
</dbReference>
<name>A0A1J4MWI6_9CRYT</name>
<evidence type="ECO:0000256" key="9">
    <source>
        <dbReference type="RuleBase" id="RU000592"/>
    </source>
</evidence>
<dbReference type="FunFam" id="3.40.50.300:FF:000021">
    <property type="entry name" value="Lon protease homolog"/>
    <property type="match status" value="1"/>
</dbReference>
<accession>A0A1J4MWI6</accession>
<keyword evidence="1 7" id="KW-0645">Protease</keyword>
<evidence type="ECO:0000259" key="10">
    <source>
        <dbReference type="PROSITE" id="PS51786"/>
    </source>
</evidence>
<dbReference type="GO" id="GO:0004176">
    <property type="term" value="F:ATP-dependent peptidase activity"/>
    <property type="evidence" value="ECO:0007669"/>
    <property type="project" value="UniProtKB-UniRule"/>
</dbReference>
<protein>
    <recommendedName>
        <fullName evidence="9">Lon protease homolog</fullName>
        <ecNumber evidence="9">3.4.21.-</ecNumber>
    </recommendedName>
</protein>
<organism evidence="12 13">
    <name type="scientific">Cryptosporidium andersoni</name>
    <dbReference type="NCBI Taxonomy" id="117008"/>
    <lineage>
        <taxon>Eukaryota</taxon>
        <taxon>Sar</taxon>
        <taxon>Alveolata</taxon>
        <taxon>Apicomplexa</taxon>
        <taxon>Conoidasida</taxon>
        <taxon>Coccidia</taxon>
        <taxon>Eucoccidiorida</taxon>
        <taxon>Eimeriorina</taxon>
        <taxon>Cryptosporidiidae</taxon>
        <taxon>Cryptosporidium</taxon>
    </lineage>
</organism>
<dbReference type="InterPro" id="IPR004815">
    <property type="entry name" value="Lon_bac/euk-typ"/>
</dbReference>
<keyword evidence="4 7" id="KW-0720">Serine protease</keyword>
<dbReference type="InterPro" id="IPR027417">
    <property type="entry name" value="P-loop_NTPase"/>
</dbReference>
<dbReference type="PROSITE" id="PS51787">
    <property type="entry name" value="LON_N"/>
    <property type="match status" value="1"/>
</dbReference>
<dbReference type="VEuPathDB" id="CryptoDB:cand_013590"/>
<dbReference type="PANTHER" id="PTHR43718:SF2">
    <property type="entry name" value="LON PROTEASE HOMOLOG, MITOCHONDRIAL"/>
    <property type="match status" value="1"/>
</dbReference>
<evidence type="ECO:0000256" key="7">
    <source>
        <dbReference type="PROSITE-ProRule" id="PRU01122"/>
    </source>
</evidence>
<evidence type="ECO:0000259" key="11">
    <source>
        <dbReference type="PROSITE" id="PS51787"/>
    </source>
</evidence>
<dbReference type="EC" id="3.4.21.-" evidence="9"/>
<evidence type="ECO:0000256" key="6">
    <source>
        <dbReference type="ARBA" id="ARBA00050665"/>
    </source>
</evidence>
<evidence type="ECO:0000256" key="2">
    <source>
        <dbReference type="ARBA" id="ARBA00022741"/>
    </source>
</evidence>
<dbReference type="SMART" id="SM00464">
    <property type="entry name" value="LON"/>
    <property type="match status" value="1"/>
</dbReference>
<dbReference type="Gene3D" id="2.30.130.40">
    <property type="entry name" value="LON domain-like"/>
    <property type="match status" value="1"/>
</dbReference>
<evidence type="ECO:0000313" key="13">
    <source>
        <dbReference type="Proteomes" id="UP000186804"/>
    </source>
</evidence>
<sequence>MNFRTCQKNIPSCKKYWEKKISMHYTTTKLFCKLLYLNGHICQLQRNCFSSTSGNIFNYSLPSINKVFLKYKENHTSENSKMRSLYTFGKNKKRLISKLDYKSKTRENSEGNTNINENRSADHNKLSHLPMINGFQELLNIYALPLYRKPAFPGFYQVLHIHDPNLMKFLLSLKKKGEEFIGGFLTKYTYSNMKSNNKNNYQDGILANLRMDCGCIDSVNNLYNVGTLLRILSLLPHPIVGGGQVIVVPLRRIRLVETISEGMKSEVNITDINTELSESISEDPSEWLGLLTELENNTNFNNINIDNSKYQDITDFKNRIYLTDEKSENNLKESFIPLPLVQVKYLDDNIPNNIESRNTLRALHLEIIQTLKDLLRNSIMYKEHFEQIMKFYNLDNPHKLTDLISCISFGQREELQQILSEENIEERLKLVLHIAQKDLELAKLQMTVKTQIEEKLQKEQRKIILMEQLKFIKQELGLEQDEKTTILQQFQNNMKKYLNIEESNNYGKENSKLSDMKDEPNLYLIPGYNLPKEVKLVFQQELDRISLLDISSAEFNIVKSYLEWLTSIPWGKVTKDTQDIEYAKLILDNNHFGLKEVKERILELMATNLLRNSNNIQSEQKKNDKNNQIVSSGKILCIVGPPGCGKTSIVKSISEALGRRYYRISLGGLFDAAELRGHRRTYVGAMPGKFIQAIKHTGTTNPVILLDEIDKLGRDIRGDPSAVLLEVLDKNQNKTFRDHYLDVPLDLSQVIFIATANNIDTIPAPLLDRMEIIHIAGYVFEEKLQIAKLHLLPSIQNETGLTSDHIKLESLVLEKLIKDYAREAGVRNLEKLLEKVYRKAALEIIEKKNERLSFPFNIDLESLYKFIGHPPFMSDRLYRVMPPGVVMGLAWTTLGGATLFIEAVARISNLNGEIHEVNSISSPRVKVTGQLGDIMTESTEIAYTFIRNIIAKYSTFFDKHYIHIHIPEGSTPKDGPSAGITLATSLLSLAINTPVKQDIAMTGELSLTGKVLPIGGVKEKILAARRESVKEVILPYENLRNVQELEEFIKSGINFHFCDNYFDIIPIVFPTIKFDFSNMKHADSFQPIKLEFLN</sequence>
<dbReference type="PANTHER" id="PTHR43718">
    <property type="entry name" value="LON PROTEASE"/>
    <property type="match status" value="1"/>
</dbReference>
<evidence type="ECO:0000313" key="12">
    <source>
        <dbReference type="EMBL" id="OII77843.1"/>
    </source>
</evidence>
<dbReference type="InterPro" id="IPR054594">
    <property type="entry name" value="Lon_lid"/>
</dbReference>
<dbReference type="PROSITE" id="PS51786">
    <property type="entry name" value="LON_PROTEOLYTIC"/>
    <property type="match status" value="1"/>
</dbReference>
<dbReference type="PRINTS" id="PR00830">
    <property type="entry name" value="ENDOLAPTASE"/>
</dbReference>
<gene>
    <name evidence="12" type="ORF">cand_013590</name>
</gene>
<dbReference type="InterPro" id="IPR003111">
    <property type="entry name" value="Lon_prtase_N"/>
</dbReference>
<evidence type="ECO:0000256" key="4">
    <source>
        <dbReference type="ARBA" id="ARBA00022825"/>
    </source>
</evidence>
<comment type="caution">
    <text evidence="12">The sequence shown here is derived from an EMBL/GenBank/DDBJ whole genome shotgun (WGS) entry which is preliminary data.</text>
</comment>
<feature type="active site" evidence="7">
    <location>
        <position position="1020"/>
    </location>
</feature>
<dbReference type="PROSITE" id="PS01046">
    <property type="entry name" value="LON_SER"/>
    <property type="match status" value="1"/>
</dbReference>
<keyword evidence="13" id="KW-1185">Reference proteome</keyword>
<dbReference type="Gene3D" id="1.10.8.60">
    <property type="match status" value="1"/>
</dbReference>
<dbReference type="OrthoDB" id="2411602at2759"/>
<dbReference type="Pfam" id="PF22667">
    <property type="entry name" value="Lon_lid"/>
    <property type="match status" value="1"/>
</dbReference>
<evidence type="ECO:0000256" key="5">
    <source>
        <dbReference type="ARBA" id="ARBA00022840"/>
    </source>
</evidence>
<feature type="active site" evidence="7">
    <location>
        <position position="977"/>
    </location>
</feature>
<evidence type="ECO:0000256" key="1">
    <source>
        <dbReference type="ARBA" id="ARBA00022670"/>
    </source>
</evidence>
<dbReference type="InterPro" id="IPR003959">
    <property type="entry name" value="ATPase_AAA_core"/>
</dbReference>
<dbReference type="GO" id="GO:0004252">
    <property type="term" value="F:serine-type endopeptidase activity"/>
    <property type="evidence" value="ECO:0007669"/>
    <property type="project" value="UniProtKB-UniRule"/>
</dbReference>
<evidence type="ECO:0000256" key="8">
    <source>
        <dbReference type="RuleBase" id="RU000591"/>
    </source>
</evidence>
<dbReference type="InterPro" id="IPR020568">
    <property type="entry name" value="Ribosomal_Su5_D2-typ_SF"/>
</dbReference>
<dbReference type="InterPro" id="IPR008269">
    <property type="entry name" value="Lon_proteolytic"/>
</dbReference>
<dbReference type="GeneID" id="92365544"/>
<dbReference type="GO" id="GO:0016887">
    <property type="term" value="F:ATP hydrolysis activity"/>
    <property type="evidence" value="ECO:0007669"/>
    <property type="project" value="InterPro"/>
</dbReference>
<feature type="domain" description="Lon proteolytic" evidence="10">
    <location>
        <begin position="880"/>
        <end position="1071"/>
    </location>
</feature>
<feature type="domain" description="Lon N-terminal" evidence="11">
    <location>
        <begin position="141"/>
        <end position="439"/>
    </location>
</feature>
<dbReference type="GO" id="GO:0007005">
    <property type="term" value="P:mitochondrion organization"/>
    <property type="evidence" value="ECO:0007669"/>
    <property type="project" value="TreeGrafter"/>
</dbReference>
<dbReference type="GO" id="GO:0003697">
    <property type="term" value="F:single-stranded DNA binding"/>
    <property type="evidence" value="ECO:0007669"/>
    <property type="project" value="TreeGrafter"/>
</dbReference>
<keyword evidence="2 8" id="KW-0547">Nucleotide-binding</keyword>
<dbReference type="Proteomes" id="UP000186804">
    <property type="component" value="Unassembled WGS sequence"/>
</dbReference>
<dbReference type="GO" id="GO:0005524">
    <property type="term" value="F:ATP binding"/>
    <property type="evidence" value="ECO:0007669"/>
    <property type="project" value="UniProtKB-KW"/>
</dbReference>
<dbReference type="Gene3D" id="3.30.230.10">
    <property type="match status" value="1"/>
</dbReference>
<reference evidence="12 13" key="1">
    <citation type="submission" date="2016-10" db="EMBL/GenBank/DDBJ databases">
        <title>Reductive evolution of mitochondrial metabolism and differential evolution of invasion-related proteins in Cryptosporidium.</title>
        <authorList>
            <person name="Liu S."/>
            <person name="Roellig D.M."/>
            <person name="Guo Y."/>
            <person name="Li N."/>
            <person name="Frace M.A."/>
            <person name="Tang K."/>
            <person name="Zhang L."/>
            <person name="Feng Y."/>
            <person name="Xiao L."/>
        </authorList>
    </citation>
    <scope>NUCLEOTIDE SEQUENCE [LARGE SCALE GENOMIC DNA]</scope>
    <source>
        <strain evidence="12">30847</strain>
    </source>
</reference>
<dbReference type="InterPro" id="IPR046336">
    <property type="entry name" value="Lon_prtase_N_sf"/>
</dbReference>
<dbReference type="GO" id="GO:0005759">
    <property type="term" value="C:mitochondrial matrix"/>
    <property type="evidence" value="ECO:0007669"/>
    <property type="project" value="TreeGrafter"/>
</dbReference>
<dbReference type="RefSeq" id="XP_067069689.1">
    <property type="nucleotide sequence ID" value="XM_067211594.1"/>
</dbReference>
<dbReference type="CDD" id="cd19500">
    <property type="entry name" value="RecA-like_Lon"/>
    <property type="match status" value="1"/>
</dbReference>
<keyword evidence="3 7" id="KW-0378">Hydrolase</keyword>
<dbReference type="InterPro" id="IPR003593">
    <property type="entry name" value="AAA+_ATPase"/>
</dbReference>
<dbReference type="SUPFAM" id="SSF88697">
    <property type="entry name" value="PUA domain-like"/>
    <property type="match status" value="1"/>
</dbReference>
<dbReference type="Gene3D" id="3.40.50.300">
    <property type="entry name" value="P-loop containing nucleotide triphosphate hydrolases"/>
    <property type="match status" value="1"/>
</dbReference>
<dbReference type="GO" id="GO:0006515">
    <property type="term" value="P:protein quality control for misfolded or incompletely synthesized proteins"/>
    <property type="evidence" value="ECO:0007669"/>
    <property type="project" value="TreeGrafter"/>
</dbReference>